<dbReference type="InterPro" id="IPR050955">
    <property type="entry name" value="Plant_Biomass_Hydrol_Est"/>
</dbReference>
<dbReference type="EMBL" id="JAZIBG010000036">
    <property type="protein sequence ID" value="MEF7615699.1"/>
    <property type="molecule type" value="Genomic_DNA"/>
</dbReference>
<dbReference type="SUPFAM" id="SSF53474">
    <property type="entry name" value="alpha/beta-Hydrolases"/>
    <property type="match status" value="1"/>
</dbReference>
<evidence type="ECO:0000256" key="2">
    <source>
        <dbReference type="ARBA" id="ARBA00022801"/>
    </source>
</evidence>
<evidence type="ECO:0000256" key="1">
    <source>
        <dbReference type="ARBA" id="ARBA00022729"/>
    </source>
</evidence>
<gene>
    <name evidence="5" type="ORF">V4F39_17430</name>
</gene>
<accession>A0AAW9Q8X2</accession>
<dbReference type="GO" id="GO:0006508">
    <property type="term" value="P:proteolysis"/>
    <property type="evidence" value="ECO:0007669"/>
    <property type="project" value="InterPro"/>
</dbReference>
<evidence type="ECO:0000256" key="3">
    <source>
        <dbReference type="SAM" id="SignalP"/>
    </source>
</evidence>
<evidence type="ECO:0000313" key="6">
    <source>
        <dbReference type="Proteomes" id="UP001336250"/>
    </source>
</evidence>
<dbReference type="InterPro" id="IPR001375">
    <property type="entry name" value="Peptidase_S9_cat"/>
</dbReference>
<dbReference type="RefSeq" id="WP_332291001.1">
    <property type="nucleotide sequence ID" value="NZ_JAZIBG010000036.1"/>
</dbReference>
<keyword evidence="2" id="KW-0378">Hydrolase</keyword>
<feature type="signal peptide" evidence="3">
    <location>
        <begin position="1"/>
        <end position="26"/>
    </location>
</feature>
<protein>
    <submittedName>
        <fullName evidence="5">PHB depolymerase family esterase</fullName>
    </submittedName>
</protein>
<dbReference type="Gene3D" id="3.40.50.1820">
    <property type="entry name" value="alpha/beta hydrolase"/>
    <property type="match status" value="1"/>
</dbReference>
<reference evidence="5 6" key="1">
    <citation type="submission" date="2024-02" db="EMBL/GenBank/DDBJ databases">
        <title>Genome sequence of Aquincola sp. MAHUQ-54.</title>
        <authorList>
            <person name="Huq M.A."/>
        </authorList>
    </citation>
    <scope>NUCLEOTIDE SEQUENCE [LARGE SCALE GENOMIC DNA]</scope>
    <source>
        <strain evidence="5 6">MAHUQ-54</strain>
    </source>
</reference>
<comment type="caution">
    <text evidence="5">The sequence shown here is derived from an EMBL/GenBank/DDBJ whole genome shotgun (WGS) entry which is preliminary data.</text>
</comment>
<dbReference type="Pfam" id="PF00326">
    <property type="entry name" value="Peptidase_S9"/>
    <property type="match status" value="1"/>
</dbReference>
<organism evidence="5 6">
    <name type="scientific">Aquincola agrisoli</name>
    <dbReference type="NCBI Taxonomy" id="3119538"/>
    <lineage>
        <taxon>Bacteria</taxon>
        <taxon>Pseudomonadati</taxon>
        <taxon>Pseudomonadota</taxon>
        <taxon>Betaproteobacteria</taxon>
        <taxon>Burkholderiales</taxon>
        <taxon>Sphaerotilaceae</taxon>
        <taxon>Aquincola</taxon>
    </lineage>
</organism>
<dbReference type="PANTHER" id="PTHR43037:SF5">
    <property type="entry name" value="FERULOYL ESTERASE"/>
    <property type="match status" value="1"/>
</dbReference>
<feature type="domain" description="Peptidase S9 prolyl oligopeptidase catalytic" evidence="4">
    <location>
        <begin position="448"/>
        <end position="506"/>
    </location>
</feature>
<evidence type="ECO:0000259" key="4">
    <source>
        <dbReference type="Pfam" id="PF00326"/>
    </source>
</evidence>
<dbReference type="InterPro" id="IPR029058">
    <property type="entry name" value="AB_hydrolase_fold"/>
</dbReference>
<keyword evidence="6" id="KW-1185">Reference proteome</keyword>
<feature type="chain" id="PRO_5043499858" evidence="3">
    <location>
        <begin position="27"/>
        <end position="739"/>
    </location>
</feature>
<dbReference type="Proteomes" id="UP001336250">
    <property type="component" value="Unassembled WGS sequence"/>
</dbReference>
<keyword evidence="1 3" id="KW-0732">Signal</keyword>
<name>A0AAW9Q8X2_9BURK</name>
<proteinExistence type="predicted"/>
<sequence length="739" mass="80616">MHGVHHRVLSFIMFMTLFMSSSLAFAVTAADLRASMRDANALPSPTDVEERAARGNYLPYTGYFEETYTTGAAAGRKARFYIPQGAFVRDYFLAIALPNGTNVEDFLVNSGWVDVAEARRMSLIILMPDGAQWGSYAQEQGYLGRVLDGYTSGRRWYSVHGVFYLAGYGNGGDILQQWAGENPLFVISQAYFDSSLDGATLAAAGEYFYVPSGQTALTSEAPGVSAPGAGVPCGRTFQCVKKKDIPVPTDLFGTSTSQSAINYWKSANECGFTVTPGAGALGSDVCTQNKVNSKAIATGVSNVVSRVSVLNANVNYVDPRVTQQVYDSLTTYTRYTNSSAWSNALGFRSNYQKLGVEVVDMWRMENGRNVKRHYIAYVPAKVKDKKAYPNGAPVIYAFGGNGNNAFNFFEASQFVELADTYGFTIVMPGEHTSNNGVTTTWSINEADYQFVLAVMEEMKAKHGQYFDPKRVYAVGHSQGGGMTNFLSERDPDLFTAYAVMAGVARNFAAGTPPAPMYAIYGEYDSVSPTGNRTNWLRRNNFEAPNGIVTDPFDLPARYDNPIQYLIYPNTPAYPGNKFETTTWYTPEGIPMFADTTAYGREHNNTVPDARRIWTEWFSRWGRDESGNRVYARTTPPAPTLQVVPGVLNLRTTAGLVTAVISVPAGADLREWSVTGISAAGAPAVSTAYTADGRSLVVTFNKAQLSSLQAGDVSFTVTGHFNRYGMQWPISAAAVVKVVK</sequence>
<dbReference type="GO" id="GO:0008236">
    <property type="term" value="F:serine-type peptidase activity"/>
    <property type="evidence" value="ECO:0007669"/>
    <property type="project" value="InterPro"/>
</dbReference>
<evidence type="ECO:0000313" key="5">
    <source>
        <dbReference type="EMBL" id="MEF7615699.1"/>
    </source>
</evidence>
<dbReference type="PANTHER" id="PTHR43037">
    <property type="entry name" value="UNNAMED PRODUCT-RELATED"/>
    <property type="match status" value="1"/>
</dbReference>
<dbReference type="AlphaFoldDB" id="A0AAW9Q8X2"/>